<comment type="caution">
    <text evidence="2">The sequence shown here is derived from an EMBL/GenBank/DDBJ whole genome shotgun (WGS) entry which is preliminary data.</text>
</comment>
<dbReference type="InterPro" id="IPR003779">
    <property type="entry name" value="CMD-like"/>
</dbReference>
<evidence type="ECO:0000259" key="1">
    <source>
        <dbReference type="Pfam" id="PF02627"/>
    </source>
</evidence>
<reference evidence="2" key="1">
    <citation type="submission" date="2023-03" db="EMBL/GenBank/DDBJ databases">
        <title>Stygiobacter electus gen. nov., sp. nov., facultatively anaerobic thermotolerant bacterium of the class Ignavibacteria from a well of Yessentuki mineral water deposit.</title>
        <authorList>
            <person name="Podosokorskaya O.A."/>
            <person name="Elcheninov A.G."/>
            <person name="Petrova N.F."/>
            <person name="Zavarzina D.G."/>
            <person name="Kublanov I.V."/>
            <person name="Merkel A.Y."/>
        </authorList>
    </citation>
    <scope>NUCLEOTIDE SEQUENCE</scope>
    <source>
        <strain evidence="2">09-Me</strain>
    </source>
</reference>
<dbReference type="Pfam" id="PF02627">
    <property type="entry name" value="CMD"/>
    <property type="match status" value="1"/>
</dbReference>
<dbReference type="AlphaFoldDB" id="A0AAE3P2W5"/>
<dbReference type="SUPFAM" id="SSF69118">
    <property type="entry name" value="AhpD-like"/>
    <property type="match status" value="1"/>
</dbReference>
<sequence length="105" mass="11574">MSQIPKRFQKFTEDYPNVAKAYEQLGDAVHQSGPLDEKTRALIKLAISTGARLEGAVHSHARKALKVGCTVEEMRQVALLSLPTIGLPSMMAALSWIDDIIENKK</sequence>
<evidence type="ECO:0000313" key="3">
    <source>
        <dbReference type="Proteomes" id="UP001221302"/>
    </source>
</evidence>
<keyword evidence="3" id="KW-1185">Reference proteome</keyword>
<proteinExistence type="predicted"/>
<accession>A0AAE3P2W5</accession>
<gene>
    <name evidence="2" type="ORF">P0M35_13965</name>
</gene>
<dbReference type="RefSeq" id="WP_321537038.1">
    <property type="nucleotide sequence ID" value="NZ_JARGDL010000034.1"/>
</dbReference>
<organism evidence="2 3">
    <name type="scientific">Stygiobacter electus</name>
    <dbReference type="NCBI Taxonomy" id="3032292"/>
    <lineage>
        <taxon>Bacteria</taxon>
        <taxon>Pseudomonadati</taxon>
        <taxon>Ignavibacteriota</taxon>
        <taxon>Ignavibacteria</taxon>
        <taxon>Ignavibacteriales</taxon>
        <taxon>Melioribacteraceae</taxon>
        <taxon>Stygiobacter</taxon>
    </lineage>
</organism>
<dbReference type="PANTHER" id="PTHR33930:SF2">
    <property type="entry name" value="BLR3452 PROTEIN"/>
    <property type="match status" value="1"/>
</dbReference>
<protein>
    <submittedName>
        <fullName evidence="2">Carboxymuconolactone decarboxylase family protein</fullName>
    </submittedName>
</protein>
<dbReference type="GO" id="GO:0051920">
    <property type="term" value="F:peroxiredoxin activity"/>
    <property type="evidence" value="ECO:0007669"/>
    <property type="project" value="InterPro"/>
</dbReference>
<dbReference type="PANTHER" id="PTHR33930">
    <property type="entry name" value="ALKYL HYDROPEROXIDE REDUCTASE AHPD"/>
    <property type="match status" value="1"/>
</dbReference>
<dbReference type="Gene3D" id="1.20.1290.10">
    <property type="entry name" value="AhpD-like"/>
    <property type="match status" value="1"/>
</dbReference>
<dbReference type="Proteomes" id="UP001221302">
    <property type="component" value="Unassembled WGS sequence"/>
</dbReference>
<name>A0AAE3P2W5_9BACT</name>
<dbReference type="InterPro" id="IPR029032">
    <property type="entry name" value="AhpD-like"/>
</dbReference>
<feature type="domain" description="Carboxymuconolactone decarboxylase-like" evidence="1">
    <location>
        <begin position="16"/>
        <end position="98"/>
    </location>
</feature>
<evidence type="ECO:0000313" key="2">
    <source>
        <dbReference type="EMBL" id="MDF1613265.1"/>
    </source>
</evidence>
<dbReference type="EMBL" id="JARGDL010000034">
    <property type="protein sequence ID" value="MDF1613265.1"/>
    <property type="molecule type" value="Genomic_DNA"/>
</dbReference>